<dbReference type="AlphaFoldDB" id="A0A0F9SYS0"/>
<dbReference type="Pfam" id="PF12728">
    <property type="entry name" value="HTH_17"/>
    <property type="match status" value="1"/>
</dbReference>
<dbReference type="InterPro" id="IPR009061">
    <property type="entry name" value="DNA-bd_dom_put_sf"/>
</dbReference>
<organism evidence="2">
    <name type="scientific">marine sediment metagenome</name>
    <dbReference type="NCBI Taxonomy" id="412755"/>
    <lineage>
        <taxon>unclassified sequences</taxon>
        <taxon>metagenomes</taxon>
        <taxon>ecological metagenomes</taxon>
    </lineage>
</organism>
<evidence type="ECO:0000259" key="1">
    <source>
        <dbReference type="Pfam" id="PF12728"/>
    </source>
</evidence>
<proteinExistence type="predicted"/>
<gene>
    <name evidence="2" type="ORF">LCGC14_0394250</name>
</gene>
<protein>
    <recommendedName>
        <fullName evidence="1">Helix-turn-helix domain-containing protein</fullName>
    </recommendedName>
</protein>
<evidence type="ECO:0000313" key="2">
    <source>
        <dbReference type="EMBL" id="KKN74085.1"/>
    </source>
</evidence>
<accession>A0A0F9SYS0</accession>
<dbReference type="EMBL" id="LAZR01000332">
    <property type="protein sequence ID" value="KKN74085.1"/>
    <property type="molecule type" value="Genomic_DNA"/>
</dbReference>
<dbReference type="SUPFAM" id="SSF46955">
    <property type="entry name" value="Putative DNA-binding domain"/>
    <property type="match status" value="1"/>
</dbReference>
<feature type="domain" description="Helix-turn-helix" evidence="1">
    <location>
        <begin position="24"/>
        <end position="63"/>
    </location>
</feature>
<sequence>MANQSENPLRVKSAAAYLEAKGWKISVDTMNRWRSKGKGPNYVKWGGRILYYPSDLDRFVEEQKVVPSEK</sequence>
<reference evidence="2" key="1">
    <citation type="journal article" date="2015" name="Nature">
        <title>Complex archaea that bridge the gap between prokaryotes and eukaryotes.</title>
        <authorList>
            <person name="Spang A."/>
            <person name="Saw J.H."/>
            <person name="Jorgensen S.L."/>
            <person name="Zaremba-Niedzwiedzka K."/>
            <person name="Martijn J."/>
            <person name="Lind A.E."/>
            <person name="van Eijk R."/>
            <person name="Schleper C."/>
            <person name="Guy L."/>
            <person name="Ettema T.J."/>
        </authorList>
    </citation>
    <scope>NUCLEOTIDE SEQUENCE</scope>
</reference>
<comment type="caution">
    <text evidence="2">The sequence shown here is derived from an EMBL/GenBank/DDBJ whole genome shotgun (WGS) entry which is preliminary data.</text>
</comment>
<dbReference type="InterPro" id="IPR041657">
    <property type="entry name" value="HTH_17"/>
</dbReference>
<name>A0A0F9SYS0_9ZZZZ</name>